<dbReference type="GO" id="GO:0031251">
    <property type="term" value="C:PAN complex"/>
    <property type="evidence" value="ECO:0007669"/>
    <property type="project" value="InterPro"/>
</dbReference>
<keyword evidence="2" id="KW-0963">Cytoplasm</keyword>
<dbReference type="GO" id="GO:0008143">
    <property type="term" value="F:poly(A) binding"/>
    <property type="evidence" value="ECO:0007669"/>
    <property type="project" value="TreeGrafter"/>
</dbReference>
<dbReference type="InterPro" id="IPR030844">
    <property type="entry name" value="PAN3"/>
</dbReference>
<organism evidence="9 10">
    <name type="scientific">Cymbomonas tetramitiformis</name>
    <dbReference type="NCBI Taxonomy" id="36881"/>
    <lineage>
        <taxon>Eukaryota</taxon>
        <taxon>Viridiplantae</taxon>
        <taxon>Chlorophyta</taxon>
        <taxon>Pyramimonadophyceae</taxon>
        <taxon>Pyramimonadales</taxon>
        <taxon>Pyramimonadaceae</taxon>
        <taxon>Cymbomonas</taxon>
    </lineage>
</organism>
<dbReference type="SUPFAM" id="SSF56112">
    <property type="entry name" value="Protein kinase-like (PK-like)"/>
    <property type="match status" value="1"/>
</dbReference>
<evidence type="ECO:0000313" key="9">
    <source>
        <dbReference type="EMBL" id="KAK3237567.1"/>
    </source>
</evidence>
<dbReference type="EMBL" id="LGRX02034528">
    <property type="protein sequence ID" value="KAK3237567.1"/>
    <property type="molecule type" value="Genomic_DNA"/>
</dbReference>
<dbReference type="PANTHER" id="PTHR12272">
    <property type="entry name" value="DEADENYLATION COMPLEX SUBUNIT PAN3"/>
    <property type="match status" value="1"/>
</dbReference>
<name>A0AAE0BKZ2_9CHLO</name>
<keyword evidence="5" id="KW-0067">ATP-binding</keyword>
<dbReference type="PANTHER" id="PTHR12272:SF11">
    <property type="entry name" value="PAN2-PAN3 DEADENYLATION COMPLEX SUBUNIT PAN3"/>
    <property type="match status" value="1"/>
</dbReference>
<dbReference type="InterPro" id="IPR011009">
    <property type="entry name" value="Kinase-like_dom_sf"/>
</dbReference>
<evidence type="ECO:0000313" key="10">
    <source>
        <dbReference type="Proteomes" id="UP001190700"/>
    </source>
</evidence>
<keyword evidence="3" id="KW-0507">mRNA processing</keyword>
<evidence type="ECO:0000256" key="5">
    <source>
        <dbReference type="ARBA" id="ARBA00022840"/>
    </source>
</evidence>
<evidence type="ECO:0000256" key="3">
    <source>
        <dbReference type="ARBA" id="ARBA00022664"/>
    </source>
</evidence>
<feature type="region of interest" description="Disordered" evidence="7">
    <location>
        <begin position="416"/>
        <end position="440"/>
    </location>
</feature>
<keyword evidence="4" id="KW-0547">Nucleotide-binding</keyword>
<evidence type="ECO:0000256" key="6">
    <source>
        <dbReference type="ARBA" id="ARBA00023054"/>
    </source>
</evidence>
<reference evidence="9 10" key="1">
    <citation type="journal article" date="2015" name="Genome Biol. Evol.">
        <title>Comparative Genomics of a Bacterivorous Green Alga Reveals Evolutionary Causalities and Consequences of Phago-Mixotrophic Mode of Nutrition.</title>
        <authorList>
            <person name="Burns J.A."/>
            <person name="Paasch A."/>
            <person name="Narechania A."/>
            <person name="Kim E."/>
        </authorList>
    </citation>
    <scope>NUCLEOTIDE SEQUENCE [LARGE SCALE GENOMIC DNA]</scope>
    <source>
        <strain evidence="9 10">PLY_AMNH</strain>
    </source>
</reference>
<dbReference type="InterPro" id="IPR041332">
    <property type="entry name" value="Pan3_CK"/>
</dbReference>
<dbReference type="Proteomes" id="UP001190700">
    <property type="component" value="Unassembled WGS sequence"/>
</dbReference>
<protein>
    <recommendedName>
        <fullName evidence="8">Pan3 C-terminal knob domain-containing protein</fullName>
    </recommendedName>
</protein>
<comment type="caution">
    <text evidence="9">The sequence shown here is derived from an EMBL/GenBank/DDBJ whole genome shotgun (WGS) entry which is preliminary data.</text>
</comment>
<feature type="domain" description="Pan3 C-terminal knob" evidence="8">
    <location>
        <begin position="272"/>
        <end position="408"/>
    </location>
</feature>
<dbReference type="GO" id="GO:0006397">
    <property type="term" value="P:mRNA processing"/>
    <property type="evidence" value="ECO:0007669"/>
    <property type="project" value="UniProtKB-KW"/>
</dbReference>
<evidence type="ECO:0000256" key="2">
    <source>
        <dbReference type="ARBA" id="ARBA00022490"/>
    </source>
</evidence>
<gene>
    <name evidence="9" type="ORF">CYMTET_52367</name>
</gene>
<evidence type="ECO:0000256" key="7">
    <source>
        <dbReference type="SAM" id="MobiDB-lite"/>
    </source>
</evidence>
<proteinExistence type="predicted"/>
<keyword evidence="6" id="KW-0175">Coiled coil</keyword>
<dbReference type="GO" id="GO:0000932">
    <property type="term" value="C:P-body"/>
    <property type="evidence" value="ECO:0007669"/>
    <property type="project" value="TreeGrafter"/>
</dbReference>
<sequence length="440" mass="48097">MDEAMDNLLDLPSMVDKYHSLMPLEEMQSASDEVPSAALGVRSTVLKGINMDDGGAYALRRIDGRQVLPTGELLGSSNSTMHRWGKVQHPGIVPLRRVFVSRDLEESSALYFAYEYVAAAVTVESAYLSPSPGTSPAQTQLSCSEALLWSFACQLTSVLRALHTSGLAAYPGALHPSKVLLISRSRIALGSGGLPQILAREDGSTTDTSHQLPVLMGGDLAAAGLLLLTLACGPGCSMPSLSLMARHYSADMVQLVGTLLEAGTPGGIREVGEVMHLLADHLMVEMDQVHLYSDAVQRELSKEVENGRLLRLLIKLGQINERPDLDRDASWSETGDRYLLKLFRDWVFHRSTDTGTPDLEWGNIVEALNKLDAGVPEKILLMSRDEMSMLVVSYRDLKRCMETVYSELQMKAQTQAQQAQAQAQQAHGPQPGMHTGHHRR</sequence>
<keyword evidence="10" id="KW-1185">Reference proteome</keyword>
<comment type="subcellular location">
    <subcellularLocation>
        <location evidence="1">Cytoplasm</location>
    </subcellularLocation>
</comment>
<accession>A0AAE0BKZ2</accession>
<evidence type="ECO:0000256" key="1">
    <source>
        <dbReference type="ARBA" id="ARBA00004496"/>
    </source>
</evidence>
<dbReference type="GO" id="GO:0005524">
    <property type="term" value="F:ATP binding"/>
    <property type="evidence" value="ECO:0007669"/>
    <property type="project" value="UniProtKB-KW"/>
</dbReference>
<dbReference type="Gene3D" id="1.10.287.3700">
    <property type="match status" value="1"/>
</dbReference>
<dbReference type="AlphaFoldDB" id="A0AAE0BKZ2"/>
<dbReference type="FunFam" id="1.10.287.3700:FF:000001">
    <property type="entry name" value="PAN2-PAN3 deadenylation complex subunit PAN3"/>
    <property type="match status" value="1"/>
</dbReference>
<dbReference type="Gene3D" id="1.10.510.10">
    <property type="entry name" value="Transferase(Phosphotransferase) domain 1"/>
    <property type="match status" value="1"/>
</dbReference>
<feature type="compositionally biased region" description="Low complexity" evidence="7">
    <location>
        <begin position="416"/>
        <end position="426"/>
    </location>
</feature>
<evidence type="ECO:0000259" key="8">
    <source>
        <dbReference type="Pfam" id="PF18101"/>
    </source>
</evidence>
<dbReference type="Gene3D" id="1.20.5.5160">
    <property type="match status" value="1"/>
</dbReference>
<dbReference type="GO" id="GO:0000289">
    <property type="term" value="P:nuclear-transcribed mRNA poly(A) tail shortening"/>
    <property type="evidence" value="ECO:0007669"/>
    <property type="project" value="InterPro"/>
</dbReference>
<dbReference type="Pfam" id="PF18101">
    <property type="entry name" value="Pan3_CK"/>
    <property type="match status" value="1"/>
</dbReference>
<evidence type="ECO:0000256" key="4">
    <source>
        <dbReference type="ARBA" id="ARBA00022741"/>
    </source>
</evidence>